<reference evidence="11" key="1">
    <citation type="submission" date="2022-11" db="UniProtKB">
        <authorList>
            <consortium name="WormBaseParasite"/>
        </authorList>
    </citation>
    <scope>IDENTIFICATION</scope>
</reference>
<evidence type="ECO:0000256" key="7">
    <source>
        <dbReference type="ARBA" id="ARBA00023242"/>
    </source>
</evidence>
<keyword evidence="10" id="KW-1185">Reference proteome</keyword>
<evidence type="ECO:0000256" key="5">
    <source>
        <dbReference type="ARBA" id="ARBA00022723"/>
    </source>
</evidence>
<feature type="region of interest" description="Disordered" evidence="8">
    <location>
        <begin position="170"/>
        <end position="200"/>
    </location>
</feature>
<dbReference type="InterPro" id="IPR045249">
    <property type="entry name" value="HARBI1-like"/>
</dbReference>
<feature type="compositionally biased region" description="Acidic residues" evidence="8">
    <location>
        <begin position="170"/>
        <end position="191"/>
    </location>
</feature>
<dbReference type="GO" id="GO:0016787">
    <property type="term" value="F:hydrolase activity"/>
    <property type="evidence" value="ECO:0007669"/>
    <property type="project" value="UniProtKB-KW"/>
</dbReference>
<dbReference type="OMA" id="KERLCIK"/>
<dbReference type="PANTHER" id="PTHR22930:SF85">
    <property type="entry name" value="GH03217P-RELATED"/>
    <property type="match status" value="1"/>
</dbReference>
<dbReference type="AlphaFoldDB" id="A0A915JKH6"/>
<dbReference type="InterPro" id="IPR027806">
    <property type="entry name" value="HARBI1_dom"/>
</dbReference>
<dbReference type="GO" id="GO:0046872">
    <property type="term" value="F:metal ion binding"/>
    <property type="evidence" value="ECO:0007669"/>
    <property type="project" value="UniProtKB-KW"/>
</dbReference>
<comment type="subcellular location">
    <subcellularLocation>
        <location evidence="2">Nucleus</location>
    </subcellularLocation>
</comment>
<dbReference type="WBParaSite" id="nRc.2.0.1.t26541-RA">
    <property type="protein sequence ID" value="nRc.2.0.1.t26541-RA"/>
    <property type="gene ID" value="nRc.2.0.1.g26541"/>
</dbReference>
<dbReference type="GO" id="GO:0005634">
    <property type="term" value="C:nucleus"/>
    <property type="evidence" value="ECO:0007669"/>
    <property type="project" value="UniProtKB-SubCell"/>
</dbReference>
<evidence type="ECO:0000256" key="8">
    <source>
        <dbReference type="SAM" id="MobiDB-lite"/>
    </source>
</evidence>
<accession>A0A915JKH6</accession>
<feature type="domain" description="DDE Tnp4" evidence="9">
    <location>
        <begin position="8"/>
        <end position="160"/>
    </location>
</feature>
<comment type="cofactor">
    <cofactor evidence="1">
        <name>a divalent metal cation</name>
        <dbReference type="ChEBI" id="CHEBI:60240"/>
    </cofactor>
</comment>
<sequence>MPFVCGAIDGTLISIEAAKEKERDFVNRHGNHTINVTAVYDSKMRFQFVSANWPGSVSDARLLRKSSLFKWLEVEQYHPFPNTVLLGDSIYPALDWLILMQPSAPDDLSDFFRAHARIPQIIECTFGVLKNRWQCLKERLCIKEVIFASNIIKCCFALHNFILDTAENSEDDFEETDVEFPENDESDEIDESPQIADERG</sequence>
<evidence type="ECO:0000256" key="1">
    <source>
        <dbReference type="ARBA" id="ARBA00001968"/>
    </source>
</evidence>
<protein>
    <submittedName>
        <fullName evidence="11">DDE Tnp4 domain-containing protein</fullName>
    </submittedName>
</protein>
<name>A0A915JKH6_ROMCU</name>
<evidence type="ECO:0000259" key="9">
    <source>
        <dbReference type="Pfam" id="PF13359"/>
    </source>
</evidence>
<evidence type="ECO:0000256" key="4">
    <source>
        <dbReference type="ARBA" id="ARBA00022722"/>
    </source>
</evidence>
<dbReference type="PANTHER" id="PTHR22930">
    <property type="match status" value="1"/>
</dbReference>
<evidence type="ECO:0000256" key="3">
    <source>
        <dbReference type="ARBA" id="ARBA00006958"/>
    </source>
</evidence>
<keyword evidence="6" id="KW-0378">Hydrolase</keyword>
<keyword evidence="5" id="KW-0479">Metal-binding</keyword>
<organism evidence="10 11">
    <name type="scientific">Romanomermis culicivorax</name>
    <name type="common">Nematode worm</name>
    <dbReference type="NCBI Taxonomy" id="13658"/>
    <lineage>
        <taxon>Eukaryota</taxon>
        <taxon>Metazoa</taxon>
        <taxon>Ecdysozoa</taxon>
        <taxon>Nematoda</taxon>
        <taxon>Enoplea</taxon>
        <taxon>Dorylaimia</taxon>
        <taxon>Mermithida</taxon>
        <taxon>Mermithoidea</taxon>
        <taxon>Mermithidae</taxon>
        <taxon>Romanomermis</taxon>
    </lineage>
</organism>
<evidence type="ECO:0000256" key="6">
    <source>
        <dbReference type="ARBA" id="ARBA00022801"/>
    </source>
</evidence>
<dbReference type="Proteomes" id="UP000887565">
    <property type="component" value="Unplaced"/>
</dbReference>
<dbReference type="GO" id="GO:0004518">
    <property type="term" value="F:nuclease activity"/>
    <property type="evidence" value="ECO:0007669"/>
    <property type="project" value="UniProtKB-KW"/>
</dbReference>
<evidence type="ECO:0000256" key="2">
    <source>
        <dbReference type="ARBA" id="ARBA00004123"/>
    </source>
</evidence>
<keyword evidence="4" id="KW-0540">Nuclease</keyword>
<evidence type="ECO:0000313" key="10">
    <source>
        <dbReference type="Proteomes" id="UP000887565"/>
    </source>
</evidence>
<proteinExistence type="inferred from homology"/>
<evidence type="ECO:0000313" key="11">
    <source>
        <dbReference type="WBParaSite" id="nRc.2.0.1.t26541-RA"/>
    </source>
</evidence>
<comment type="similarity">
    <text evidence="3">Belongs to the HARBI1 family.</text>
</comment>
<keyword evidence="7" id="KW-0539">Nucleus</keyword>
<dbReference type="Pfam" id="PF13359">
    <property type="entry name" value="DDE_Tnp_4"/>
    <property type="match status" value="1"/>
</dbReference>